<dbReference type="InterPro" id="IPR027417">
    <property type="entry name" value="P-loop_NTPase"/>
</dbReference>
<dbReference type="PANTHER" id="PTHR42714">
    <property type="entry name" value="TRNA MODIFICATION GTPASE GTPBP3"/>
    <property type="match status" value="1"/>
</dbReference>
<accession>A0A1B6VXL6</accession>
<dbReference type="SUPFAM" id="SSF52540">
    <property type="entry name" value="P-loop containing nucleoside triphosphate hydrolases"/>
    <property type="match status" value="1"/>
</dbReference>
<dbReference type="RefSeq" id="WP_064090255.1">
    <property type="nucleotide sequence ID" value="NZ_LXSQ01000021.1"/>
</dbReference>
<dbReference type="EMBL" id="LXSQ01000021">
    <property type="protein sequence ID" value="OAM40451.1"/>
    <property type="molecule type" value="Genomic_DNA"/>
</dbReference>
<name>A0A1B6VXL6_9NEIS</name>
<dbReference type="PANTHER" id="PTHR42714:SF2">
    <property type="entry name" value="TRNA MODIFICATION GTPASE GTPBP3, MITOCHONDRIAL"/>
    <property type="match status" value="1"/>
</dbReference>
<dbReference type="InterPro" id="IPR005225">
    <property type="entry name" value="Small_GTP-bd"/>
</dbReference>
<feature type="domain" description="G" evidence="1">
    <location>
        <begin position="36"/>
        <end position="152"/>
    </location>
</feature>
<evidence type="ECO:0000313" key="2">
    <source>
        <dbReference type="EMBL" id="OAM40451.1"/>
    </source>
</evidence>
<dbReference type="GO" id="GO:0005829">
    <property type="term" value="C:cytosol"/>
    <property type="evidence" value="ECO:0007669"/>
    <property type="project" value="TreeGrafter"/>
</dbReference>
<dbReference type="Pfam" id="PF01926">
    <property type="entry name" value="MMR_HSR1"/>
    <property type="match status" value="1"/>
</dbReference>
<sequence>MEKVTPNSSKLSVQEMERLKERIRQRVHELRTYVPKIGVFGVTGVGKSSLCNALFGSDVAAISDVAACTRSPQEILIGENGRGLCLVDVPGVGERIERDEEYFALYKSLMPELDLVIWVIKADDRAYAVAERAYKEIIKPHAERCPTLFVVNQVDKINPVREWDDEKNCPGEKQLANIQVKVDEISKAFDVSTRYIQTASAEEKYNLVAVMDMIVDILPKEKKFAVAREANEEVRSIEAGEKAVKGIWDSIVEMAESAVEAVKEFATEVVSNGVGKALGWAGTAIAGIISRFPL</sequence>
<protein>
    <recommendedName>
        <fullName evidence="1">G domain-containing protein</fullName>
    </recommendedName>
</protein>
<organism evidence="2 3">
    <name type="scientific">Eikenella halliae</name>
    <dbReference type="NCBI Taxonomy" id="1795832"/>
    <lineage>
        <taxon>Bacteria</taxon>
        <taxon>Pseudomonadati</taxon>
        <taxon>Pseudomonadota</taxon>
        <taxon>Betaproteobacteria</taxon>
        <taxon>Neisseriales</taxon>
        <taxon>Neisseriaceae</taxon>
        <taxon>Eikenella</taxon>
    </lineage>
</organism>
<dbReference type="AlphaFoldDB" id="A0A1B6VXL6"/>
<dbReference type="GO" id="GO:0030488">
    <property type="term" value="P:tRNA methylation"/>
    <property type="evidence" value="ECO:0007669"/>
    <property type="project" value="TreeGrafter"/>
</dbReference>
<evidence type="ECO:0000313" key="3">
    <source>
        <dbReference type="Proteomes" id="UP000077726"/>
    </source>
</evidence>
<dbReference type="Gene3D" id="3.40.50.300">
    <property type="entry name" value="P-loop containing nucleotide triphosphate hydrolases"/>
    <property type="match status" value="1"/>
</dbReference>
<dbReference type="GO" id="GO:0005525">
    <property type="term" value="F:GTP binding"/>
    <property type="evidence" value="ECO:0007669"/>
    <property type="project" value="InterPro"/>
</dbReference>
<comment type="caution">
    <text evidence="2">The sequence shown here is derived from an EMBL/GenBank/DDBJ whole genome shotgun (WGS) entry which is preliminary data.</text>
</comment>
<dbReference type="OrthoDB" id="9255830at2"/>
<dbReference type="NCBIfam" id="TIGR00231">
    <property type="entry name" value="small_GTP"/>
    <property type="match status" value="1"/>
</dbReference>
<proteinExistence type="predicted"/>
<dbReference type="CDD" id="cd11383">
    <property type="entry name" value="YfjP"/>
    <property type="match status" value="1"/>
</dbReference>
<dbReference type="Proteomes" id="UP000077726">
    <property type="component" value="Unassembled WGS sequence"/>
</dbReference>
<keyword evidence="3" id="KW-1185">Reference proteome</keyword>
<dbReference type="InterPro" id="IPR006073">
    <property type="entry name" value="GTP-bd"/>
</dbReference>
<gene>
    <name evidence="2" type="ORF">A7Q00_09175</name>
</gene>
<evidence type="ECO:0000259" key="1">
    <source>
        <dbReference type="Pfam" id="PF01926"/>
    </source>
</evidence>
<reference evidence="3" key="1">
    <citation type="submission" date="2016-05" db="EMBL/GenBank/DDBJ databases">
        <title>Draft genome of Corynebacterium afermentans subsp. afermentans LCDC 88199T.</title>
        <authorList>
            <person name="Bernier A.-M."/>
            <person name="Bernard K."/>
        </authorList>
    </citation>
    <scope>NUCLEOTIDE SEQUENCE [LARGE SCALE GENOMIC DNA]</scope>
    <source>
        <strain evidence="3">NML130454</strain>
    </source>
</reference>
<dbReference type="STRING" id="1795832.A7Q00_09175"/>
<dbReference type="GO" id="GO:0002098">
    <property type="term" value="P:tRNA wobble uridine modification"/>
    <property type="evidence" value="ECO:0007669"/>
    <property type="project" value="TreeGrafter"/>
</dbReference>